<proteinExistence type="predicted"/>
<sequence length="45" mass="4956">MSRISPDPIKRGVFDTPARRCVITSTDVTRKVPDSPSKDQAISLI</sequence>
<evidence type="ECO:0000313" key="2">
    <source>
        <dbReference type="Proteomes" id="UP000215086"/>
    </source>
</evidence>
<name>A0A286RLN9_9BACT</name>
<gene>
    <name evidence="1" type="ORF">THTE_4216</name>
</gene>
<organism evidence="1 2">
    <name type="scientific">Thermogutta terrifontis</name>
    <dbReference type="NCBI Taxonomy" id="1331910"/>
    <lineage>
        <taxon>Bacteria</taxon>
        <taxon>Pseudomonadati</taxon>
        <taxon>Planctomycetota</taxon>
        <taxon>Planctomycetia</taxon>
        <taxon>Pirellulales</taxon>
        <taxon>Thermoguttaceae</taxon>
        <taxon>Thermogutta</taxon>
    </lineage>
</organism>
<dbReference type="AlphaFoldDB" id="A0A286RLN9"/>
<reference evidence="1 2" key="1">
    <citation type="journal article" name="Front. Microbiol.">
        <title>Sugar Metabolism of the First Thermophilic Planctomycete Thermogutta terrifontis: Comparative Genomic and Transcriptomic Approaches.</title>
        <authorList>
            <person name="Elcheninov A.G."/>
            <person name="Menzel P."/>
            <person name="Gudbergsdottir S.R."/>
            <person name="Slesarev A.I."/>
            <person name="Kadnikov V.V."/>
            <person name="Krogh A."/>
            <person name="Bonch-Osmolovskaya E.A."/>
            <person name="Peng X."/>
            <person name="Kublanov I.V."/>
        </authorList>
    </citation>
    <scope>NUCLEOTIDE SEQUENCE [LARGE SCALE GENOMIC DNA]</scope>
    <source>
        <strain evidence="1 2">R1</strain>
    </source>
</reference>
<accession>A0A286RLN9</accession>
<evidence type="ECO:0000313" key="1">
    <source>
        <dbReference type="EMBL" id="ASV76817.1"/>
    </source>
</evidence>
<dbReference type="KEGG" id="ttf:THTE_4216"/>
<protein>
    <submittedName>
        <fullName evidence="1">Uncharacterized protein</fullName>
    </submittedName>
</protein>
<keyword evidence="2" id="KW-1185">Reference proteome</keyword>
<dbReference type="Proteomes" id="UP000215086">
    <property type="component" value="Chromosome"/>
</dbReference>
<dbReference type="EMBL" id="CP018477">
    <property type="protein sequence ID" value="ASV76817.1"/>
    <property type="molecule type" value="Genomic_DNA"/>
</dbReference>